<evidence type="ECO:0000313" key="3">
    <source>
        <dbReference type="Proteomes" id="UP000292424"/>
    </source>
</evidence>
<accession>A0A5P2G5V2</accession>
<keyword evidence="2" id="KW-0238">DNA-binding</keyword>
<dbReference type="AlphaFoldDB" id="A0A5P2G5V2"/>
<name>A0A5P2G5V2_9BACT</name>
<organism evidence="2 3">
    <name type="scientific">Rhizosphaericola mali</name>
    <dbReference type="NCBI Taxonomy" id="2545455"/>
    <lineage>
        <taxon>Bacteria</taxon>
        <taxon>Pseudomonadati</taxon>
        <taxon>Bacteroidota</taxon>
        <taxon>Chitinophagia</taxon>
        <taxon>Chitinophagales</taxon>
        <taxon>Chitinophagaceae</taxon>
        <taxon>Rhizosphaericola</taxon>
    </lineage>
</organism>
<dbReference type="OrthoDB" id="9798999at2"/>
<dbReference type="Pfam" id="PF03479">
    <property type="entry name" value="PCC"/>
    <property type="match status" value="1"/>
</dbReference>
<evidence type="ECO:0000313" key="2">
    <source>
        <dbReference type="EMBL" id="QES90945.1"/>
    </source>
</evidence>
<proteinExistence type="predicted"/>
<dbReference type="PIRSF" id="PIRSF016702">
    <property type="entry name" value="DNA_bp_PD1"/>
    <property type="match status" value="1"/>
</dbReference>
<dbReference type="Proteomes" id="UP000292424">
    <property type="component" value="Chromosome"/>
</dbReference>
<dbReference type="InterPro" id="IPR005175">
    <property type="entry name" value="PPC_dom"/>
</dbReference>
<reference evidence="2 3" key="1">
    <citation type="submission" date="2019-09" db="EMBL/GenBank/DDBJ databases">
        <title>Complete genome sequence of Arachidicoccus sp. B3-10 isolated from apple orchard soil.</title>
        <authorList>
            <person name="Kim H.S."/>
            <person name="Han K.-I."/>
            <person name="Suh M.K."/>
            <person name="Lee K.C."/>
            <person name="Eom M.K."/>
            <person name="Kim J.-S."/>
            <person name="Kang S.W."/>
            <person name="Sin Y."/>
            <person name="Lee J.-S."/>
        </authorList>
    </citation>
    <scope>NUCLEOTIDE SEQUENCE [LARGE SCALE GENOMIC DNA]</scope>
    <source>
        <strain evidence="2 3">B3-10</strain>
    </source>
</reference>
<dbReference type="PANTHER" id="PTHR34988">
    <property type="entry name" value="PROTEIN, PUTATIVE-RELATED"/>
    <property type="match status" value="1"/>
</dbReference>
<gene>
    <name evidence="2" type="ORF">E0W69_008130</name>
</gene>
<dbReference type="CDD" id="cd11378">
    <property type="entry name" value="DUF296"/>
    <property type="match status" value="1"/>
</dbReference>
<protein>
    <submittedName>
        <fullName evidence="2">DNA-binding protein</fullName>
    </submittedName>
</protein>
<dbReference type="SUPFAM" id="SSF117856">
    <property type="entry name" value="AF0104/ALDC/Ptd012-like"/>
    <property type="match status" value="1"/>
</dbReference>
<dbReference type="PROSITE" id="PS51742">
    <property type="entry name" value="PPC"/>
    <property type="match status" value="1"/>
</dbReference>
<dbReference type="GO" id="GO:0003677">
    <property type="term" value="F:DNA binding"/>
    <property type="evidence" value="ECO:0007669"/>
    <property type="project" value="UniProtKB-KW"/>
</dbReference>
<keyword evidence="3" id="KW-1185">Reference proteome</keyword>
<feature type="domain" description="PPC" evidence="1">
    <location>
        <begin position="14"/>
        <end position="150"/>
    </location>
</feature>
<dbReference type="InterPro" id="IPR025707">
    <property type="entry name" value="DNA_bp_PD1"/>
</dbReference>
<dbReference type="EMBL" id="CP044016">
    <property type="protein sequence ID" value="QES90945.1"/>
    <property type="molecule type" value="Genomic_DNA"/>
</dbReference>
<dbReference type="KEGG" id="arac:E0W69_008130"/>
<dbReference type="PANTHER" id="PTHR34988:SF1">
    <property type="entry name" value="DNA-BINDING PROTEIN"/>
    <property type="match status" value="1"/>
</dbReference>
<sequence length="154" mass="17136">MKAQVINGTLWKAKKVDNTYILSINDKANLLDAFADFVTVNKIPAGSIIGLAAINEATLRFFDPTTKKYIDKTFKEQMEMSNLTGNISTKDGKPYLHIHVTLGRRDYSALAGHLQDAKIRGAGEFIVTPINSDVERTFSDEVGLNFYDFEKSAN</sequence>
<evidence type="ECO:0000259" key="1">
    <source>
        <dbReference type="PROSITE" id="PS51742"/>
    </source>
</evidence>
<dbReference type="Gene3D" id="3.30.1330.80">
    <property type="entry name" value="Hypothetical protein, similar to alpha- acetolactate decarboxylase, domain 2"/>
    <property type="match status" value="1"/>
</dbReference>